<dbReference type="EMBL" id="JALJOQ010000313">
    <property type="protein sequence ID" value="KAK9785248.1"/>
    <property type="molecule type" value="Genomic_DNA"/>
</dbReference>
<comment type="caution">
    <text evidence="1">The sequence shown here is derived from an EMBL/GenBank/DDBJ whole genome shotgun (WGS) entry which is preliminary data.</text>
</comment>
<evidence type="ECO:0000313" key="2">
    <source>
        <dbReference type="Proteomes" id="UP001465755"/>
    </source>
</evidence>
<proteinExistence type="predicted"/>
<reference evidence="1 2" key="1">
    <citation type="journal article" date="2024" name="Nat. Commun.">
        <title>Phylogenomics reveals the evolutionary origins of lichenization in chlorophyte algae.</title>
        <authorList>
            <person name="Puginier C."/>
            <person name="Libourel C."/>
            <person name="Otte J."/>
            <person name="Skaloud P."/>
            <person name="Haon M."/>
            <person name="Grisel S."/>
            <person name="Petersen M."/>
            <person name="Berrin J.G."/>
            <person name="Delaux P.M."/>
            <person name="Dal Grande F."/>
            <person name="Keller J."/>
        </authorList>
    </citation>
    <scope>NUCLEOTIDE SEQUENCE [LARGE SCALE GENOMIC DNA]</scope>
    <source>
        <strain evidence="1 2">SAG 2036</strain>
    </source>
</reference>
<keyword evidence="2" id="KW-1185">Reference proteome</keyword>
<gene>
    <name evidence="1" type="ORF">WJX73_001366</name>
</gene>
<sequence>MPRHEDLLLEIRGLMARSSLPLPPFLSHLYQGVVSLAQVQRTYWLDDFVANMQDMSSSIYRLTQQAEDPTLAPSTLGCLRAQMTATVAATRAMSKGLQTDQCEFVRGTLALMQYNASFSPQAVIQAQRAQLEQYQLSLAQVANLATRCLDIFEQLRALSPQCNVMDPLTEALIAFISPETALAAMLSLQMANFTSFVNSASNIVDTRLQALATSIVRLTCDEWMSEQQFLRWHSWTNQDTMMPNLYPLVIVVVDAYLLGAQT</sequence>
<organism evidence="1 2">
    <name type="scientific">Symbiochloris irregularis</name>
    <dbReference type="NCBI Taxonomy" id="706552"/>
    <lineage>
        <taxon>Eukaryota</taxon>
        <taxon>Viridiplantae</taxon>
        <taxon>Chlorophyta</taxon>
        <taxon>core chlorophytes</taxon>
        <taxon>Trebouxiophyceae</taxon>
        <taxon>Trebouxiales</taxon>
        <taxon>Trebouxiaceae</taxon>
        <taxon>Symbiochloris</taxon>
    </lineage>
</organism>
<accession>A0AAW1NID6</accession>
<name>A0AAW1NID6_9CHLO</name>
<protein>
    <submittedName>
        <fullName evidence="1">Uncharacterized protein</fullName>
    </submittedName>
</protein>
<dbReference type="AlphaFoldDB" id="A0AAW1NID6"/>
<evidence type="ECO:0000313" key="1">
    <source>
        <dbReference type="EMBL" id="KAK9785248.1"/>
    </source>
</evidence>
<dbReference type="Proteomes" id="UP001465755">
    <property type="component" value="Unassembled WGS sequence"/>
</dbReference>